<dbReference type="Proteomes" id="UP000037460">
    <property type="component" value="Unassembled WGS sequence"/>
</dbReference>
<organism evidence="1 2">
    <name type="scientific">Chrysochromulina tobinii</name>
    <dbReference type="NCBI Taxonomy" id="1460289"/>
    <lineage>
        <taxon>Eukaryota</taxon>
        <taxon>Haptista</taxon>
        <taxon>Haptophyta</taxon>
        <taxon>Prymnesiophyceae</taxon>
        <taxon>Prymnesiales</taxon>
        <taxon>Chrysochromulinaceae</taxon>
        <taxon>Chrysochromulina</taxon>
    </lineage>
</organism>
<accession>A0A0M0J687</accession>
<sequence>MPYFDSSIGMWEAEESPEEALEREYEAYEQHQRAAAVAQQVSDEVAALQWEAAGGQVSHDWRGMGAAILASLRTTPWGQARQWASRYPFYRGWPLPAPVLWFDPGSDPLIGAPWGVLLDPSLPLGVDWAPTEMLRLRGVCTAFRGGLSTAQFFSRVLEALGVPKLREHCHSPRRLFEFASRVFVELAFVHSCRTVAAHAAGLLKADTSATDLCCVAGSYALHRALMLGHNDVVGSAQGPTTPSWAPGDMDIFVGTLDSSRRSKAAFDAVVEHARTAFACFSRHVDDIKWWGTCGQPLVTYSSTYEHEHGLGEIVPASVAVAMGAFQGYSYSRDDVLDYSHAWDQPLVDAIKRQPETLGVHRPYQVDRVAEVERPARFTHEPVAFDSLWPLPRKINIIQYSCGDAPGGAPRPPLTPLALVRGFDVLPAMVVMRVDHSLQPRFLAADEVARCVRRRELRLSPFAFGPAVADDRSAMEAAVRRQLVRLEKYRHAYGFALPEDATQGA</sequence>
<evidence type="ECO:0000313" key="1">
    <source>
        <dbReference type="EMBL" id="KOO21950.1"/>
    </source>
</evidence>
<comment type="caution">
    <text evidence="1">The sequence shown here is derived from an EMBL/GenBank/DDBJ whole genome shotgun (WGS) entry which is preliminary data.</text>
</comment>
<protein>
    <submittedName>
        <fullName evidence="1">Uncharacterized protein</fullName>
    </submittedName>
</protein>
<dbReference type="AlphaFoldDB" id="A0A0M0J687"/>
<gene>
    <name evidence="1" type="ORF">Ctob_000711</name>
</gene>
<proteinExistence type="predicted"/>
<keyword evidence="2" id="KW-1185">Reference proteome</keyword>
<reference evidence="2" key="1">
    <citation type="journal article" date="2015" name="PLoS Genet.">
        <title>Genome Sequence and Transcriptome Analyses of Chrysochromulina tobin: Metabolic Tools for Enhanced Algal Fitness in the Prominent Order Prymnesiales (Haptophyceae).</title>
        <authorList>
            <person name="Hovde B.T."/>
            <person name="Deodato C.R."/>
            <person name="Hunsperger H.M."/>
            <person name="Ryken S.A."/>
            <person name="Yost W."/>
            <person name="Jha R.K."/>
            <person name="Patterson J."/>
            <person name="Monnat R.J. Jr."/>
            <person name="Barlow S.B."/>
            <person name="Starkenburg S.R."/>
            <person name="Cattolico R.A."/>
        </authorList>
    </citation>
    <scope>NUCLEOTIDE SEQUENCE</scope>
    <source>
        <strain evidence="2">CCMP291</strain>
    </source>
</reference>
<evidence type="ECO:0000313" key="2">
    <source>
        <dbReference type="Proteomes" id="UP000037460"/>
    </source>
</evidence>
<name>A0A0M0J687_9EUKA</name>
<dbReference type="EMBL" id="JWZX01003321">
    <property type="protein sequence ID" value="KOO21950.1"/>
    <property type="molecule type" value="Genomic_DNA"/>
</dbReference>